<protein>
    <submittedName>
        <fullName evidence="7">Pyroglutamyl-peptidase 1-like</fullName>
    </submittedName>
</protein>
<keyword evidence="4" id="KW-0378">Hydrolase</keyword>
<dbReference type="Proteomes" id="UP000695022">
    <property type="component" value="Unplaced"/>
</dbReference>
<organism evidence="6 7">
    <name type="scientific">Priapulus caudatus</name>
    <name type="common">Priapulid worm</name>
    <dbReference type="NCBI Taxonomy" id="37621"/>
    <lineage>
        <taxon>Eukaryota</taxon>
        <taxon>Metazoa</taxon>
        <taxon>Ecdysozoa</taxon>
        <taxon>Scalidophora</taxon>
        <taxon>Priapulida</taxon>
        <taxon>Priapulimorpha</taxon>
        <taxon>Priapulimorphida</taxon>
        <taxon>Priapulidae</taxon>
        <taxon>Priapulus</taxon>
    </lineage>
</organism>
<keyword evidence="2" id="KW-0963">Cytoplasm</keyword>
<dbReference type="PANTHER" id="PTHR23402:SF1">
    <property type="entry name" value="PYROGLUTAMYL-PEPTIDASE I"/>
    <property type="match status" value="1"/>
</dbReference>
<evidence type="ECO:0000256" key="5">
    <source>
        <dbReference type="ARBA" id="ARBA00022807"/>
    </source>
</evidence>
<evidence type="ECO:0000256" key="3">
    <source>
        <dbReference type="ARBA" id="ARBA00022670"/>
    </source>
</evidence>
<dbReference type="Gene3D" id="3.40.630.20">
    <property type="entry name" value="Peptidase C15, pyroglutamyl peptidase I-like"/>
    <property type="match status" value="1"/>
</dbReference>
<dbReference type="InterPro" id="IPR016125">
    <property type="entry name" value="Peptidase_C15-like"/>
</dbReference>
<comment type="similarity">
    <text evidence="1">Belongs to the peptidase C15 family.</text>
</comment>
<dbReference type="PRINTS" id="PR00706">
    <property type="entry name" value="PYROGLUPTASE"/>
</dbReference>
<reference evidence="7" key="1">
    <citation type="submission" date="2025-08" db="UniProtKB">
        <authorList>
            <consortium name="RefSeq"/>
        </authorList>
    </citation>
    <scope>IDENTIFICATION</scope>
</reference>
<dbReference type="InterPro" id="IPR000816">
    <property type="entry name" value="Peptidase_C15"/>
</dbReference>
<dbReference type="RefSeq" id="XP_014669087.1">
    <property type="nucleotide sequence ID" value="XM_014813601.1"/>
</dbReference>
<dbReference type="CDD" id="cd00501">
    <property type="entry name" value="Peptidase_C15"/>
    <property type="match status" value="1"/>
</dbReference>
<keyword evidence="3" id="KW-0645">Protease</keyword>
<dbReference type="PANTHER" id="PTHR23402">
    <property type="entry name" value="PROTEASE FAMILY C15 PYROGLUTAMYL-PEPTIDASE I-RELATED"/>
    <property type="match status" value="1"/>
</dbReference>
<accession>A0ABM1EA66</accession>
<gene>
    <name evidence="7" type="primary">LOC106810294</name>
</gene>
<dbReference type="Pfam" id="PF01470">
    <property type="entry name" value="Peptidase_C15"/>
    <property type="match status" value="1"/>
</dbReference>
<dbReference type="SUPFAM" id="SSF53182">
    <property type="entry name" value="Pyrrolidone carboxyl peptidase (pyroglutamate aminopeptidase)"/>
    <property type="match status" value="1"/>
</dbReference>
<evidence type="ECO:0000256" key="2">
    <source>
        <dbReference type="ARBA" id="ARBA00022490"/>
    </source>
</evidence>
<keyword evidence="5" id="KW-0788">Thiol protease</keyword>
<evidence type="ECO:0000256" key="4">
    <source>
        <dbReference type="ARBA" id="ARBA00022801"/>
    </source>
</evidence>
<dbReference type="InterPro" id="IPR036440">
    <property type="entry name" value="Peptidase_C15-like_sf"/>
</dbReference>
<sequence length="203" mass="22323">MIGFMSIASSPLSIAVSFGPFGVHHVNSSWVAIQKLREMGVVDGNVHLVIQRLPVEYDAVRKLVPELWEKHNPTLMVHTGVSGAATELVVEKLAHNDGYCSRDVCGLFPSTQCCVEEGATVLETELDVEKVCRCLNEVECKVVAVPSMDAGRYLCDFCYYTSLNINRRATVFIHVPPLDKPYSASQMALGLRVLITALLEQVS</sequence>
<keyword evidence="6" id="KW-1185">Reference proteome</keyword>
<proteinExistence type="inferred from homology"/>
<evidence type="ECO:0000313" key="7">
    <source>
        <dbReference type="RefSeq" id="XP_014669087.1"/>
    </source>
</evidence>
<dbReference type="GeneID" id="106810294"/>
<evidence type="ECO:0000313" key="6">
    <source>
        <dbReference type="Proteomes" id="UP000695022"/>
    </source>
</evidence>
<evidence type="ECO:0000256" key="1">
    <source>
        <dbReference type="ARBA" id="ARBA00006641"/>
    </source>
</evidence>
<name>A0ABM1EA66_PRICU</name>
<dbReference type="PIRSF" id="PIRSF015592">
    <property type="entry name" value="Prld-crbxl_pptds"/>
    <property type="match status" value="1"/>
</dbReference>